<dbReference type="PROSITE" id="PS51257">
    <property type="entry name" value="PROKAR_LIPOPROTEIN"/>
    <property type="match status" value="1"/>
</dbReference>
<feature type="compositionally biased region" description="Low complexity" evidence="1">
    <location>
        <begin position="20"/>
        <end position="33"/>
    </location>
</feature>
<evidence type="ECO:0000256" key="2">
    <source>
        <dbReference type="SAM" id="SignalP"/>
    </source>
</evidence>
<feature type="region of interest" description="Disordered" evidence="1">
    <location>
        <begin position="20"/>
        <end position="78"/>
    </location>
</feature>
<protein>
    <recommendedName>
        <fullName evidence="5">Secreted protein</fullName>
    </recommendedName>
</protein>
<sequence>MRLRTVAASAALVLCATTAGTACSSSSDATDTTRPAGPAVPTKSASAEDLKRHIETGERQTGEPRIGGQDASDITECATSAAEIPEKCALDLSFAQSSDGEPGAGSPDEQ</sequence>
<dbReference type="EMBL" id="CP023690">
    <property type="protein sequence ID" value="QEV64432.1"/>
    <property type="molecule type" value="Genomic_DNA"/>
</dbReference>
<feature type="chain" id="PRO_5039061919" description="Secreted protein" evidence="2">
    <location>
        <begin position="22"/>
        <end position="110"/>
    </location>
</feature>
<evidence type="ECO:0000313" key="3">
    <source>
        <dbReference type="EMBL" id="QEV64432.1"/>
    </source>
</evidence>
<reference evidence="3 4" key="1">
    <citation type="submission" date="2017-09" db="EMBL/GenBank/DDBJ databases">
        <authorList>
            <person name="Lee N."/>
            <person name="Cho B.-K."/>
        </authorList>
    </citation>
    <scope>NUCLEOTIDE SEQUENCE [LARGE SCALE GENOMIC DNA]</scope>
    <source>
        <strain evidence="3 4">ATCC 27465</strain>
    </source>
</reference>
<evidence type="ECO:0008006" key="5">
    <source>
        <dbReference type="Google" id="ProtNLM"/>
    </source>
</evidence>
<dbReference type="AlphaFoldDB" id="A0A5P2XPN8"/>
<evidence type="ECO:0000313" key="4">
    <source>
        <dbReference type="Proteomes" id="UP000326505"/>
    </source>
</evidence>
<dbReference type="OrthoDB" id="4336703at2"/>
<evidence type="ECO:0000256" key="1">
    <source>
        <dbReference type="SAM" id="MobiDB-lite"/>
    </source>
</evidence>
<feature type="signal peptide" evidence="2">
    <location>
        <begin position="1"/>
        <end position="21"/>
    </location>
</feature>
<accession>A0A5P2XPN8</accession>
<dbReference type="KEGG" id="sspb:CP982_03385"/>
<gene>
    <name evidence="3" type="ORF">CP982_03385</name>
</gene>
<dbReference type="Proteomes" id="UP000326505">
    <property type="component" value="Chromosome"/>
</dbReference>
<organism evidence="3 4">
    <name type="scientific">Streptomyces spectabilis</name>
    <dbReference type="NCBI Taxonomy" id="68270"/>
    <lineage>
        <taxon>Bacteria</taxon>
        <taxon>Bacillati</taxon>
        <taxon>Actinomycetota</taxon>
        <taxon>Actinomycetes</taxon>
        <taxon>Kitasatosporales</taxon>
        <taxon>Streptomycetaceae</taxon>
        <taxon>Streptomyces</taxon>
    </lineage>
</organism>
<keyword evidence="2" id="KW-0732">Signal</keyword>
<name>A0A5P2XPN8_STRST</name>
<feature type="compositionally biased region" description="Basic and acidic residues" evidence="1">
    <location>
        <begin position="46"/>
        <end position="62"/>
    </location>
</feature>
<proteinExistence type="predicted"/>